<dbReference type="EMBL" id="FNZU01000011">
    <property type="protein sequence ID" value="SEL09540.1"/>
    <property type="molecule type" value="Genomic_DNA"/>
</dbReference>
<dbReference type="InterPro" id="IPR052901">
    <property type="entry name" value="Bact_TGase-like"/>
</dbReference>
<dbReference type="AlphaFoldDB" id="A0A1H7MDZ0"/>
<dbReference type="InterPro" id="IPR002931">
    <property type="entry name" value="Transglutaminase-like"/>
</dbReference>
<dbReference type="SMART" id="SM00460">
    <property type="entry name" value="TGc"/>
    <property type="match status" value="1"/>
</dbReference>
<feature type="region of interest" description="Disordered" evidence="1">
    <location>
        <begin position="612"/>
        <end position="637"/>
    </location>
</feature>
<evidence type="ECO:0000259" key="3">
    <source>
        <dbReference type="SMART" id="SM00460"/>
    </source>
</evidence>
<keyword evidence="2" id="KW-0812">Transmembrane</keyword>
<dbReference type="InterPro" id="IPR038765">
    <property type="entry name" value="Papain-like_cys_pep_sf"/>
</dbReference>
<organism evidence="4 5">
    <name type="scientific">Alkalibacterium pelagium</name>
    <dbReference type="NCBI Taxonomy" id="426702"/>
    <lineage>
        <taxon>Bacteria</taxon>
        <taxon>Bacillati</taxon>
        <taxon>Bacillota</taxon>
        <taxon>Bacilli</taxon>
        <taxon>Lactobacillales</taxon>
        <taxon>Carnobacteriaceae</taxon>
        <taxon>Alkalibacterium</taxon>
    </lineage>
</organism>
<feature type="transmembrane region" description="Helical" evidence="2">
    <location>
        <begin position="663"/>
        <end position="684"/>
    </location>
</feature>
<feature type="transmembrane region" description="Helical" evidence="2">
    <location>
        <begin position="190"/>
        <end position="212"/>
    </location>
</feature>
<feature type="domain" description="Transglutaminase-like" evidence="3">
    <location>
        <begin position="509"/>
        <end position="583"/>
    </location>
</feature>
<feature type="transmembrane region" description="Helical" evidence="2">
    <location>
        <begin position="139"/>
        <end position="159"/>
    </location>
</feature>
<feature type="transmembrane region" description="Helical" evidence="2">
    <location>
        <begin position="12"/>
        <end position="31"/>
    </location>
</feature>
<evidence type="ECO:0000256" key="2">
    <source>
        <dbReference type="SAM" id="Phobius"/>
    </source>
</evidence>
<feature type="transmembrane region" description="Helical" evidence="2">
    <location>
        <begin position="165"/>
        <end position="183"/>
    </location>
</feature>
<protein>
    <submittedName>
        <fullName evidence="4">Transglutaminase-like superfamily protein</fullName>
    </submittedName>
</protein>
<sequence length="803" mass="92253">MTHTNKLDIFRNCIIGIVHSFVFLPILLFAFELNRLSGSRYLVVYFILAQAAAVLLSKWWPYFIVQLAQLLAFIYVLFPPPENPLSFLTWLRETGAEGLDQWRLLLASELFETPMLLIMALLFAAISLLTYLTVQRKLAIPSFLTGFIYLMIVHTFTANRVLPEVIQLVGFGFLLIALMQLNVRTTWFSFIKSVTLTALFTLGLTSLSVWGVDRLRPTQEWIEVRSQGYQKELDDRGVFDWINTYSSGIGFRRTGFGLDDTTLGGPLRQDFTPLFRAYTSEPHYWKVLHRTEYTGEGWESNENELGRPVYSPYNVRYDITTTPAQREQMVREEPINTVPVEWLDEAGYIAYPYGWYDVDVDNKEAPYTLQRFDSSSYFSLESDEETLTDYTVTYDSTFPSRFDDDLLRVDDGWRDAYFNLFADNSEDDQPELADTEEMMAMWFGPELQLPETLPQRVIDLAHELTDEYENEYDKVRAIERYLKEEGGFRYSLLEVENTPDDGDYVDHFLFESKIGYCNNFSTAMTIMLRAIDIPARWSKGFTPGTQYTDEAGETFYQVSNSNAHSWVEVFFPSHGWVPFEPSPSFANPMTNPEPVATVGGETYTFEDEDFINPEDELPENDAQAEEPSSDESDEEDAAALAGIDAGSDYDGPSGDETSFAVRWSLVLNLSGIVFVLISTLMIIFRWKITASVFRLIVRREWITVDRACSGILNLFRFKLKREPGQTVGRYLNQWTPFIPKKSRTVDDFTALTDSLFYGPEQSHSSWTPDQKETVIGMIDLLEDLPDLKRHPREPHPLSGKLIQ</sequence>
<dbReference type="Gene3D" id="3.10.620.30">
    <property type="match status" value="1"/>
</dbReference>
<feature type="transmembrane region" description="Helical" evidence="2">
    <location>
        <begin position="37"/>
        <end position="55"/>
    </location>
</feature>
<dbReference type="Pfam" id="PF01841">
    <property type="entry name" value="Transglut_core"/>
    <property type="match status" value="1"/>
</dbReference>
<keyword evidence="5" id="KW-1185">Reference proteome</keyword>
<reference evidence="5" key="1">
    <citation type="submission" date="2016-10" db="EMBL/GenBank/DDBJ databases">
        <authorList>
            <person name="Varghese N."/>
            <person name="Submissions S."/>
        </authorList>
    </citation>
    <scope>NUCLEOTIDE SEQUENCE [LARGE SCALE GENOMIC DNA]</scope>
    <source>
        <strain evidence="5">DSM 19183</strain>
    </source>
</reference>
<keyword evidence="2" id="KW-0472">Membrane</keyword>
<dbReference type="SUPFAM" id="SSF54001">
    <property type="entry name" value="Cysteine proteinases"/>
    <property type="match status" value="1"/>
</dbReference>
<feature type="transmembrane region" description="Helical" evidence="2">
    <location>
        <begin position="62"/>
        <end position="78"/>
    </location>
</feature>
<dbReference type="STRING" id="426702.SAMN04488099_11175"/>
<dbReference type="PANTHER" id="PTHR42736:SF1">
    <property type="entry name" value="PROTEIN-GLUTAMINE GAMMA-GLUTAMYLTRANSFERASE"/>
    <property type="match status" value="1"/>
</dbReference>
<accession>A0A1H7MDZ0</accession>
<evidence type="ECO:0000313" key="5">
    <source>
        <dbReference type="Proteomes" id="UP000199081"/>
    </source>
</evidence>
<evidence type="ECO:0000256" key="1">
    <source>
        <dbReference type="SAM" id="MobiDB-lite"/>
    </source>
</evidence>
<dbReference type="PANTHER" id="PTHR42736">
    <property type="entry name" value="PROTEIN-GLUTAMINE GAMMA-GLUTAMYLTRANSFERASE"/>
    <property type="match status" value="1"/>
</dbReference>
<dbReference type="RefSeq" id="WP_091481984.1">
    <property type="nucleotide sequence ID" value="NZ_BJYC01000013.1"/>
</dbReference>
<dbReference type="OrthoDB" id="9804872at2"/>
<proteinExistence type="predicted"/>
<dbReference type="Proteomes" id="UP000199081">
    <property type="component" value="Unassembled WGS sequence"/>
</dbReference>
<feature type="transmembrane region" description="Helical" evidence="2">
    <location>
        <begin position="113"/>
        <end position="132"/>
    </location>
</feature>
<keyword evidence="2" id="KW-1133">Transmembrane helix</keyword>
<gene>
    <name evidence="4" type="ORF">SAMN04488099_11175</name>
</gene>
<evidence type="ECO:0000313" key="4">
    <source>
        <dbReference type="EMBL" id="SEL09540.1"/>
    </source>
</evidence>
<name>A0A1H7MDZ0_9LACT</name>